<keyword evidence="7" id="KW-1133">Transmembrane helix</keyword>
<evidence type="ECO:0000256" key="8">
    <source>
        <dbReference type="ARBA" id="ARBA00023136"/>
    </source>
</evidence>
<keyword evidence="5 9" id="KW-0547">Nucleotide-binding</keyword>
<feature type="domain" description="FtsK" evidence="11">
    <location>
        <begin position="463"/>
        <end position="663"/>
    </location>
</feature>
<dbReference type="PANTHER" id="PTHR22683:SF1">
    <property type="entry name" value="TYPE VII SECRETION SYSTEM PROTEIN ESSC"/>
    <property type="match status" value="1"/>
</dbReference>
<feature type="binding site" evidence="9">
    <location>
        <begin position="838"/>
        <end position="845"/>
    </location>
    <ligand>
        <name>ATP</name>
        <dbReference type="ChEBI" id="CHEBI:30616"/>
    </ligand>
</feature>
<evidence type="ECO:0000313" key="13">
    <source>
        <dbReference type="Proteomes" id="UP000830115"/>
    </source>
</evidence>
<dbReference type="Gene3D" id="3.40.50.300">
    <property type="entry name" value="P-loop containing nucleotide triphosphate hydrolases"/>
    <property type="match status" value="3"/>
</dbReference>
<dbReference type="RefSeq" id="WP_248862246.1">
    <property type="nucleotide sequence ID" value="NZ_CP086322.1"/>
</dbReference>
<keyword evidence="8" id="KW-0472">Membrane</keyword>
<feature type="binding site" evidence="9">
    <location>
        <begin position="1127"/>
        <end position="1134"/>
    </location>
    <ligand>
        <name>ATP</name>
        <dbReference type="ChEBI" id="CHEBI:30616"/>
    </ligand>
</feature>
<evidence type="ECO:0000256" key="5">
    <source>
        <dbReference type="ARBA" id="ARBA00022741"/>
    </source>
</evidence>
<dbReference type="InterPro" id="IPR003593">
    <property type="entry name" value="AAA+_ATPase"/>
</dbReference>
<dbReference type="PROSITE" id="PS50901">
    <property type="entry name" value="FTSK"/>
    <property type="match status" value="3"/>
</dbReference>
<proteinExistence type="predicted"/>
<evidence type="ECO:0000313" key="12">
    <source>
        <dbReference type="EMBL" id="UQA91419.1"/>
    </source>
</evidence>
<dbReference type="InterPro" id="IPR023837">
    <property type="entry name" value="EccCb-like_Actinobacteria"/>
</dbReference>
<feature type="domain" description="FtsK" evidence="11">
    <location>
        <begin position="1110"/>
        <end position="1293"/>
    </location>
</feature>
<accession>A0ABY4M0Y3</accession>
<keyword evidence="4" id="KW-0677">Repeat</keyword>
<organism evidence="12 13">
    <name type="scientific">Streptomyces halobius</name>
    <dbReference type="NCBI Taxonomy" id="2879846"/>
    <lineage>
        <taxon>Bacteria</taxon>
        <taxon>Bacillati</taxon>
        <taxon>Actinomycetota</taxon>
        <taxon>Actinomycetes</taxon>
        <taxon>Kitasatosporales</taxon>
        <taxon>Streptomycetaceae</taxon>
        <taxon>Streptomyces</taxon>
    </lineage>
</organism>
<dbReference type="NCBIfam" id="TIGR03924">
    <property type="entry name" value="T7SS_EccC_a"/>
    <property type="match status" value="1"/>
</dbReference>
<dbReference type="EMBL" id="CP086322">
    <property type="protein sequence ID" value="UQA91419.1"/>
    <property type="molecule type" value="Genomic_DNA"/>
</dbReference>
<dbReference type="InterPro" id="IPR023836">
    <property type="entry name" value="EccCa-like_Actinobacteria"/>
</dbReference>
<dbReference type="InterPro" id="IPR002543">
    <property type="entry name" value="FtsK_dom"/>
</dbReference>
<dbReference type="SUPFAM" id="SSF52540">
    <property type="entry name" value="P-loop containing nucleoside triphosphate hydrolases"/>
    <property type="match status" value="3"/>
</dbReference>
<feature type="region of interest" description="Disordered" evidence="10">
    <location>
        <begin position="349"/>
        <end position="368"/>
    </location>
</feature>
<evidence type="ECO:0000256" key="6">
    <source>
        <dbReference type="ARBA" id="ARBA00022840"/>
    </source>
</evidence>
<keyword evidence="3" id="KW-0812">Transmembrane</keyword>
<keyword evidence="6 9" id="KW-0067">ATP-binding</keyword>
<keyword evidence="2" id="KW-1003">Cell membrane</keyword>
<evidence type="ECO:0000256" key="4">
    <source>
        <dbReference type="ARBA" id="ARBA00022737"/>
    </source>
</evidence>
<comment type="subcellular location">
    <subcellularLocation>
        <location evidence="1">Cell membrane</location>
        <topology evidence="1">Multi-pass membrane protein</topology>
    </subcellularLocation>
</comment>
<dbReference type="InterPro" id="IPR050206">
    <property type="entry name" value="FtsK/SpoIIIE/SftA"/>
</dbReference>
<dbReference type="NCBIfam" id="TIGR03925">
    <property type="entry name" value="T7SS_EccC_b"/>
    <property type="match status" value="1"/>
</dbReference>
<feature type="binding site" evidence="9">
    <location>
        <begin position="486"/>
        <end position="493"/>
    </location>
    <ligand>
        <name>ATP</name>
        <dbReference type="ChEBI" id="CHEBI:30616"/>
    </ligand>
</feature>
<gene>
    <name evidence="12" type="primary">eccCa</name>
    <name evidence="12" type="ORF">K9S39_05590</name>
</gene>
<protein>
    <submittedName>
        <fullName evidence="12">Type VII secretion protein EccCa</fullName>
    </submittedName>
</protein>
<evidence type="ECO:0000259" key="11">
    <source>
        <dbReference type="PROSITE" id="PS50901"/>
    </source>
</evidence>
<evidence type="ECO:0000256" key="7">
    <source>
        <dbReference type="ARBA" id="ARBA00022989"/>
    </source>
</evidence>
<keyword evidence="13" id="KW-1185">Reference proteome</keyword>
<sequence length="1328" mass="144369">MATVIIKRPPRSTPPAYPTAELQLKAPPTLPEGKGESAVLTLLPMMGMGSSAVYFFLPGSPPFMKIMGGIMLCSAAAMGVVQIVRARRGAASGVREARQDYLKYLARTREAVRETARAQRLAECRTFPEPGQLWAVVAERKRLWERRPTDDDFAQVRVGLGPQTLATRLMVPQAGPAEEWEPLSAHALQRFVEAYEYLEELPLALSLRAFPRLTIRGDADTVQATARTVVCQLAALHSPDDLWIAVVTAPGTAAEWDWIKWLPHARPTDQGRAGNRRGPGLLMYPSFDALEEGLDGYISTRPGWEGDAQPLLDRPHVVILVDPDPTTTFHWPFDRDGYLGVTVIELESTAGAEQQPHTRTRRSHGLDRRPGLAVEPKALSLISNAGSVYTGIPDALTAVEATALARVLAPLRTSDDEDEDPLVGNLGFTDLMGIDDPTTFDPPSTQRALQDRLRVPVGVDAEGKPVVLDLKEASQGGMGPHGLCVGATGSGKSELLRTLVLGLAATHSSETLNVILADFKGGATFAGLADLPHVAAFISNLAEDLTLVDRMEDALAGELLRRQELLRASGNFANISAYERARAAGAPLQPLPTLLIVLDEFSELLTARPEFIDMFLQIGRIGRSLGVHLLLASQRVEEGRLRGLDTYLSYRLVMRTFSAEESRIALGSPDAFHLPNVPGAGLLSHGTDAPTQFKAAYVSGPYRPRRTTASERPDGLSPVLFTAESALADPGLALPDHDNPPHEDDGTGPSVLDILVGRLRDQGPPVQQVWLPPLDDSPSLGDLLPALTTTDKRGLHPAEWREMSLVVPLGIADVPFEQRREILHYDFSGAQGHAAVIGGPRSGKSTLLRTLVTSFALTHTPREVQFYCLDFGGGSLSTLAELPHVGGVASRLDGAKARRTVAEIREILDEREGFFRAHHIDSIRTYRGRRAVGHYPEHLWGDVFLVIDGWGAFKREHEQLIPDIEAMAVRGLAFGIHVILAAGRYNEIRPALKDQLGTRLELRMADPLDSEHDRKRARNVPANRPGHGLARGGLHYVAALPHADSPDVPHEHTDSAASSAELIAAIASHWSGPVCPPVRMLPDRLHADALPKASETPDLGFAVGLDEAALAPVYVTFDTDPLLVIYGESESGKTALVRLLAQRLAERHQPHEALAIVGDYRRALHGQLPEEHVLHYAPASASLEDGLNRLVPLLQARMPTGEVTAEQMRARNWWHGPEIFIVIDDYDLVALPSGNPLEALTEYLPYARDIGLRVIIARSTAGAARTSFDPVTRRLKELGATGIILSGEPDEGPLIANTKAMAMPPGRAQLVTPRQRPRIIQIGWYAPD</sequence>
<evidence type="ECO:0000256" key="9">
    <source>
        <dbReference type="PROSITE-ProRule" id="PRU00289"/>
    </source>
</evidence>
<evidence type="ECO:0000256" key="10">
    <source>
        <dbReference type="SAM" id="MobiDB-lite"/>
    </source>
</evidence>
<feature type="domain" description="FtsK" evidence="11">
    <location>
        <begin position="820"/>
        <end position="1011"/>
    </location>
</feature>
<dbReference type="SMART" id="SM00382">
    <property type="entry name" value="AAA"/>
    <property type="match status" value="3"/>
</dbReference>
<dbReference type="InterPro" id="IPR027417">
    <property type="entry name" value="P-loop_NTPase"/>
</dbReference>
<name>A0ABY4M0Y3_9ACTN</name>
<dbReference type="Proteomes" id="UP000830115">
    <property type="component" value="Chromosome"/>
</dbReference>
<dbReference type="PANTHER" id="PTHR22683">
    <property type="entry name" value="SPORULATION PROTEIN RELATED"/>
    <property type="match status" value="1"/>
</dbReference>
<evidence type="ECO:0000256" key="2">
    <source>
        <dbReference type="ARBA" id="ARBA00022475"/>
    </source>
</evidence>
<evidence type="ECO:0000256" key="1">
    <source>
        <dbReference type="ARBA" id="ARBA00004651"/>
    </source>
</evidence>
<evidence type="ECO:0000256" key="3">
    <source>
        <dbReference type="ARBA" id="ARBA00022692"/>
    </source>
</evidence>
<dbReference type="Pfam" id="PF01580">
    <property type="entry name" value="FtsK_SpoIIIE"/>
    <property type="match status" value="2"/>
</dbReference>
<reference evidence="12" key="1">
    <citation type="submission" date="2021-10" db="EMBL/GenBank/DDBJ databases">
        <title>Streptomyces nigrumlapis sp.nov.,an antimicrobial producing actinobacterium isolated from Black Gobi rocks.</title>
        <authorList>
            <person name="Wen Y."/>
            <person name="Zhang W."/>
            <person name="Liu X.G."/>
        </authorList>
    </citation>
    <scope>NUCLEOTIDE SEQUENCE</scope>
    <source>
        <strain evidence="12">ST13-2-2</strain>
    </source>
</reference>